<evidence type="ECO:0000313" key="2">
    <source>
        <dbReference type="EMBL" id="DAE06207.1"/>
    </source>
</evidence>
<accession>A0A8S5PGB6</accession>
<feature type="compositionally biased region" description="Basic and acidic residues" evidence="1">
    <location>
        <begin position="27"/>
        <end position="38"/>
    </location>
</feature>
<proteinExistence type="predicted"/>
<feature type="region of interest" description="Disordered" evidence="1">
    <location>
        <begin position="1"/>
        <end position="47"/>
    </location>
</feature>
<reference evidence="2" key="1">
    <citation type="journal article" date="2021" name="Proc. Natl. Acad. Sci. U.S.A.">
        <title>A Catalog of Tens of Thousands of Viruses from Human Metagenomes Reveals Hidden Associations with Chronic Diseases.</title>
        <authorList>
            <person name="Tisza M.J."/>
            <person name="Buck C.B."/>
        </authorList>
    </citation>
    <scope>NUCLEOTIDE SEQUENCE</scope>
    <source>
        <strain evidence="2">CtwIa5</strain>
    </source>
</reference>
<protein>
    <submittedName>
        <fullName evidence="2">Uncharacterized protein</fullName>
    </submittedName>
</protein>
<organism evidence="2">
    <name type="scientific">Siphoviridae sp. ctwIa5</name>
    <dbReference type="NCBI Taxonomy" id="2825729"/>
    <lineage>
        <taxon>Viruses</taxon>
        <taxon>Duplodnaviria</taxon>
        <taxon>Heunggongvirae</taxon>
        <taxon>Uroviricota</taxon>
        <taxon>Caudoviricetes</taxon>
    </lineage>
</organism>
<dbReference type="EMBL" id="BK015430">
    <property type="protein sequence ID" value="DAE06207.1"/>
    <property type="molecule type" value="Genomic_DNA"/>
</dbReference>
<name>A0A8S5PGB6_9CAUD</name>
<sequence>MRYENAGGKGRKPDPVKRPKVRAAEPAARRLDLSRDEVDSLLFGERS</sequence>
<evidence type="ECO:0000256" key="1">
    <source>
        <dbReference type="SAM" id="MobiDB-lite"/>
    </source>
</evidence>